<dbReference type="InterPro" id="IPR014729">
    <property type="entry name" value="Rossmann-like_a/b/a_fold"/>
</dbReference>
<dbReference type="Proteomes" id="UP000460416">
    <property type="component" value="Unassembled WGS sequence"/>
</dbReference>
<evidence type="ECO:0000256" key="2">
    <source>
        <dbReference type="ARBA" id="ARBA00012737"/>
    </source>
</evidence>
<dbReference type="OrthoDB" id="1394996at2"/>
<gene>
    <name evidence="4" type="ORF">FLP08_04175</name>
</gene>
<evidence type="ECO:0000256" key="1">
    <source>
        <dbReference type="ARBA" id="ARBA00005187"/>
    </source>
</evidence>
<dbReference type="EC" id="6.3.5.4" evidence="2"/>
<comment type="caution">
    <text evidence="4">The sequence shown here is derived from an EMBL/GenBank/DDBJ whole genome shotgun (WGS) entry which is preliminary data.</text>
</comment>
<accession>A0A7M3SYS8</accession>
<dbReference type="EMBL" id="VJVW01000002">
    <property type="protein sequence ID" value="MUP41759.1"/>
    <property type="molecule type" value="Genomic_DNA"/>
</dbReference>
<dbReference type="PANTHER" id="PTHR43284">
    <property type="entry name" value="ASPARAGINE SYNTHETASE (GLUTAMINE-HYDROLYZING)"/>
    <property type="match status" value="1"/>
</dbReference>
<keyword evidence="5" id="KW-1185">Reference proteome</keyword>
<dbReference type="SUPFAM" id="SSF56235">
    <property type="entry name" value="N-terminal nucleophile aminohydrolases (Ntn hydrolases)"/>
    <property type="match status" value="1"/>
</dbReference>
<evidence type="ECO:0000256" key="3">
    <source>
        <dbReference type="ARBA" id="ARBA00048741"/>
    </source>
</evidence>
<evidence type="ECO:0000313" key="4">
    <source>
        <dbReference type="EMBL" id="MUP41759.1"/>
    </source>
</evidence>
<dbReference type="RefSeq" id="WP_156274363.1">
    <property type="nucleotide sequence ID" value="NZ_BAABGI010000001.1"/>
</dbReference>
<dbReference type="InterPro" id="IPR029055">
    <property type="entry name" value="Ntn_hydrolases_N"/>
</dbReference>
<comment type="catalytic activity">
    <reaction evidence="3">
        <text>L-aspartate + L-glutamine + ATP + H2O = L-asparagine + L-glutamate + AMP + diphosphate + H(+)</text>
        <dbReference type="Rhea" id="RHEA:12228"/>
        <dbReference type="ChEBI" id="CHEBI:15377"/>
        <dbReference type="ChEBI" id="CHEBI:15378"/>
        <dbReference type="ChEBI" id="CHEBI:29985"/>
        <dbReference type="ChEBI" id="CHEBI:29991"/>
        <dbReference type="ChEBI" id="CHEBI:30616"/>
        <dbReference type="ChEBI" id="CHEBI:33019"/>
        <dbReference type="ChEBI" id="CHEBI:58048"/>
        <dbReference type="ChEBI" id="CHEBI:58359"/>
        <dbReference type="ChEBI" id="CHEBI:456215"/>
        <dbReference type="EC" id="6.3.5.4"/>
    </reaction>
</comment>
<organism evidence="4 5">
    <name type="scientific">Christiangramia aestuarii</name>
    <dbReference type="NCBI Taxonomy" id="1028746"/>
    <lineage>
        <taxon>Bacteria</taxon>
        <taxon>Pseudomonadati</taxon>
        <taxon>Bacteroidota</taxon>
        <taxon>Flavobacteriia</taxon>
        <taxon>Flavobacteriales</taxon>
        <taxon>Flavobacteriaceae</taxon>
        <taxon>Christiangramia</taxon>
    </lineage>
</organism>
<evidence type="ECO:0000313" key="5">
    <source>
        <dbReference type="Proteomes" id="UP000460416"/>
    </source>
</evidence>
<name>A0A7M3SYS8_9FLAO</name>
<sequence>MKFLFTNKEIDHSLSKDFQNLIKVKLGNFSALINDTATVSEKDNLIGITNGYLRNYHHEGLEDQKTSAEKHVFENWPVKKNITGSFSTLIYDTLSSEIVVTSDLCNIYPIYYLKTEEYFFISNSIILMGRYSKAQLDKTGIFQRAVGPNFSNIGSRTILENCKRLLPGEWLKFSSQGEIIEKKYDNSLYSNLGSVSTKPSDLKKYWEQYKKEVNLCLQEFKQVNIALSGGIDSRIALGAIPMDRKISARTFGNSKNYESKIAEKLAKRKGAKHQTYFDPKQYFPKKSVLKDYIRETESLKLNSWLEILENIEIENKEPILLGELCEALPARNIKKFNSSKFRNKNFFKYYIKNASFDFTPSNPEDFNNWQSQKIKRIISWHDDNWFKKLGFEKHKSEIIDETIQDTHQILKRIESHNLPYIELYDELFSWFTFTRMELSRQVNICNEKFYAFSPGMSIQMLRLTSNIHPNDRLYYRFANRLMKEIPDLKMFSKVPTSQIPLIPQGSPNIIKIPIWGLRSKIDDYFVKRLMKTQDQNKRYRLFKSINWVKVYQQKNMLNNIQAYYSRNHLSKSYFEIYYDVAKRRKELINWPFANMDIISGASLNVELDLIKNPPD</sequence>
<dbReference type="AlphaFoldDB" id="A0A7M3SYS8"/>
<dbReference type="GO" id="GO:0004066">
    <property type="term" value="F:asparagine synthase (glutamine-hydrolyzing) activity"/>
    <property type="evidence" value="ECO:0007669"/>
    <property type="project" value="UniProtKB-EC"/>
</dbReference>
<comment type="pathway">
    <text evidence="1">Amino-acid biosynthesis; L-asparagine biosynthesis; L-asparagine from L-aspartate (L-Gln route): step 1/1.</text>
</comment>
<dbReference type="PANTHER" id="PTHR43284:SF1">
    <property type="entry name" value="ASPARAGINE SYNTHETASE"/>
    <property type="match status" value="1"/>
</dbReference>
<reference evidence="4 5" key="1">
    <citation type="submission" date="2019-07" db="EMBL/GenBank/DDBJ databases">
        <title>Gramella aestuarii sp. nov., isolated from a tidal flat, and emended description of Gramella echinicola.</title>
        <authorList>
            <person name="Liu L."/>
        </authorList>
    </citation>
    <scope>NUCLEOTIDE SEQUENCE [LARGE SCALE GENOMIC DNA]</scope>
    <source>
        <strain evidence="4 5">BS12</strain>
    </source>
</reference>
<proteinExistence type="predicted"/>
<dbReference type="SUPFAM" id="SSF52402">
    <property type="entry name" value="Adenine nucleotide alpha hydrolases-like"/>
    <property type="match status" value="1"/>
</dbReference>
<protein>
    <recommendedName>
        <fullName evidence="2">asparagine synthase (glutamine-hydrolyzing)</fullName>
        <ecNumber evidence="2">6.3.5.4</ecNumber>
    </recommendedName>
</protein>
<dbReference type="InterPro" id="IPR051786">
    <property type="entry name" value="ASN_synthetase/amidase"/>
</dbReference>
<dbReference type="Gene3D" id="3.40.50.620">
    <property type="entry name" value="HUPs"/>
    <property type="match status" value="1"/>
</dbReference>